<accession>A0ABR0U792</accession>
<name>A0ABR0U792_REHGL</name>
<keyword evidence="3" id="KW-1185">Reference proteome</keyword>
<proteinExistence type="predicted"/>
<dbReference type="EMBL" id="JABTTQ020003342">
    <property type="protein sequence ID" value="KAK6118378.1"/>
    <property type="molecule type" value="Genomic_DNA"/>
</dbReference>
<evidence type="ECO:0000313" key="2">
    <source>
        <dbReference type="EMBL" id="KAK6118378.1"/>
    </source>
</evidence>
<feature type="domain" description="RNase H type-1" evidence="1">
    <location>
        <begin position="80"/>
        <end position="130"/>
    </location>
</feature>
<dbReference type="Proteomes" id="UP001318860">
    <property type="component" value="Unassembled WGS sequence"/>
</dbReference>
<sequence length="266" mass="29543">MSPNAFDERLCNVAAVLPFSARPKNSDCRERTMEEGNGAKTWKGLLEAATSLGIHLRQPLGNPHLPVLWIPPKPPWTKLNIDASFNSYTGATRLGGILRNHLGETLWTSNLPQTSNPLHAECKALEVALNYSCVASIESCGALVGRWVRIALGKERARQKKGCGEWVKMGRGRGRRIHIILNNKQKKQLGYNSNASVVHQVQLLQINNNPNRRSTWVTLGWRWRISGMGGAAPAGGRLGDAKFEGGRGMFDGRRTHTGQYLKYRRD</sequence>
<dbReference type="InterPro" id="IPR002156">
    <property type="entry name" value="RNaseH_domain"/>
</dbReference>
<reference evidence="2 3" key="1">
    <citation type="journal article" date="2021" name="Comput. Struct. Biotechnol. J.">
        <title>De novo genome assembly of the potent medicinal plant Rehmannia glutinosa using nanopore technology.</title>
        <authorList>
            <person name="Ma L."/>
            <person name="Dong C."/>
            <person name="Song C."/>
            <person name="Wang X."/>
            <person name="Zheng X."/>
            <person name="Niu Y."/>
            <person name="Chen S."/>
            <person name="Feng W."/>
        </authorList>
    </citation>
    <scope>NUCLEOTIDE SEQUENCE [LARGE SCALE GENOMIC DNA]</scope>
    <source>
        <strain evidence="2">DH-2019</strain>
    </source>
</reference>
<evidence type="ECO:0000313" key="3">
    <source>
        <dbReference type="Proteomes" id="UP001318860"/>
    </source>
</evidence>
<dbReference type="PANTHER" id="PTHR47074">
    <property type="entry name" value="BNAC02G40300D PROTEIN"/>
    <property type="match status" value="1"/>
</dbReference>
<protein>
    <recommendedName>
        <fullName evidence="1">RNase H type-1 domain-containing protein</fullName>
    </recommendedName>
</protein>
<comment type="caution">
    <text evidence="2">The sequence shown here is derived from an EMBL/GenBank/DDBJ whole genome shotgun (WGS) entry which is preliminary data.</text>
</comment>
<evidence type="ECO:0000259" key="1">
    <source>
        <dbReference type="Pfam" id="PF13456"/>
    </source>
</evidence>
<gene>
    <name evidence="2" type="ORF">DH2020_047949</name>
</gene>
<organism evidence="2 3">
    <name type="scientific">Rehmannia glutinosa</name>
    <name type="common">Chinese foxglove</name>
    <dbReference type="NCBI Taxonomy" id="99300"/>
    <lineage>
        <taxon>Eukaryota</taxon>
        <taxon>Viridiplantae</taxon>
        <taxon>Streptophyta</taxon>
        <taxon>Embryophyta</taxon>
        <taxon>Tracheophyta</taxon>
        <taxon>Spermatophyta</taxon>
        <taxon>Magnoliopsida</taxon>
        <taxon>eudicotyledons</taxon>
        <taxon>Gunneridae</taxon>
        <taxon>Pentapetalae</taxon>
        <taxon>asterids</taxon>
        <taxon>lamiids</taxon>
        <taxon>Lamiales</taxon>
        <taxon>Orobanchaceae</taxon>
        <taxon>Rehmannieae</taxon>
        <taxon>Rehmannia</taxon>
    </lineage>
</organism>
<dbReference type="Pfam" id="PF13456">
    <property type="entry name" value="RVT_3"/>
    <property type="match status" value="1"/>
</dbReference>
<dbReference type="InterPro" id="IPR052929">
    <property type="entry name" value="RNase_H-like_EbsB-rel"/>
</dbReference>
<dbReference type="PANTHER" id="PTHR47074:SF73">
    <property type="entry name" value="OS04G0448401 PROTEIN"/>
    <property type="match status" value="1"/>
</dbReference>